<feature type="non-terminal residue" evidence="2">
    <location>
        <position position="1"/>
    </location>
</feature>
<accession>A0A8S2Z8U3</accession>
<proteinExistence type="predicted"/>
<protein>
    <submittedName>
        <fullName evidence="2">Uncharacterized protein</fullName>
    </submittedName>
</protein>
<feature type="compositionally biased region" description="Low complexity" evidence="1">
    <location>
        <begin position="26"/>
        <end position="43"/>
    </location>
</feature>
<feature type="compositionally biased region" description="Basic and acidic residues" evidence="1">
    <location>
        <begin position="13"/>
        <end position="25"/>
    </location>
</feature>
<gene>
    <name evidence="2" type="ORF">SMN809_LOCUS39502</name>
</gene>
<organism evidence="2 3">
    <name type="scientific">Rotaria magnacalcarata</name>
    <dbReference type="NCBI Taxonomy" id="392030"/>
    <lineage>
        <taxon>Eukaryota</taxon>
        <taxon>Metazoa</taxon>
        <taxon>Spiralia</taxon>
        <taxon>Gnathifera</taxon>
        <taxon>Rotifera</taxon>
        <taxon>Eurotatoria</taxon>
        <taxon>Bdelloidea</taxon>
        <taxon>Philodinida</taxon>
        <taxon>Philodinidae</taxon>
        <taxon>Rotaria</taxon>
    </lineage>
</organism>
<feature type="region of interest" description="Disordered" evidence="1">
    <location>
        <begin position="1"/>
        <end position="43"/>
    </location>
</feature>
<name>A0A8S2Z8U3_9BILA</name>
<feature type="compositionally biased region" description="Polar residues" evidence="1">
    <location>
        <begin position="1"/>
        <end position="10"/>
    </location>
</feature>
<evidence type="ECO:0000313" key="3">
    <source>
        <dbReference type="Proteomes" id="UP000676336"/>
    </source>
</evidence>
<evidence type="ECO:0000313" key="2">
    <source>
        <dbReference type="EMBL" id="CAF4611533.1"/>
    </source>
</evidence>
<reference evidence="2" key="1">
    <citation type="submission" date="2021-02" db="EMBL/GenBank/DDBJ databases">
        <authorList>
            <person name="Nowell W R."/>
        </authorList>
    </citation>
    <scope>NUCLEOTIDE SEQUENCE</scope>
</reference>
<comment type="caution">
    <text evidence="2">The sequence shown here is derived from an EMBL/GenBank/DDBJ whole genome shotgun (WGS) entry which is preliminary data.</text>
</comment>
<dbReference type="EMBL" id="CAJOBI010106222">
    <property type="protein sequence ID" value="CAF4611533.1"/>
    <property type="molecule type" value="Genomic_DNA"/>
</dbReference>
<dbReference type="Proteomes" id="UP000676336">
    <property type="component" value="Unassembled WGS sequence"/>
</dbReference>
<evidence type="ECO:0000256" key="1">
    <source>
        <dbReference type="SAM" id="MobiDB-lite"/>
    </source>
</evidence>
<dbReference type="AlphaFoldDB" id="A0A8S2Z8U3"/>
<sequence length="43" mass="4729">TLCRQITESAINDDPKDISIDHKNDSSNIQIIQSPSNNSADTE</sequence>